<dbReference type="SUPFAM" id="SSF69572">
    <property type="entry name" value="Activating enzymes of the ubiquitin-like proteins"/>
    <property type="match status" value="1"/>
</dbReference>
<sequence>MTRYSRQERFNPIGKVGQQKIRNKHVLLIGIGALGTSLAEGLVRAGIGRLTIMDRDYVEWSNLQRQQLFTENDAIDHTPKVIAAKNALQKMNSDCEIDAYVCDVGPVELEKLSAGMNIDLILDGTDNFETRLVINDFAQKYQIPWIYGACVGSYGISYTIIPRETPCLYCLLEAIPLGGATCDTAGIISPTVQLVTSLQLVESLKLLTENRNAMRETLYTFDLWENSTRELTIQPLKKSDCPCCGDEKTHPFLDDQAMSRSAVLCGRDAVQIRPSHYHQTDLEVVANKLREIGLVVKKNDQLLIMEENRHRIVLFKDGRAIVHGTTDKNEAKSIYHRYLG</sequence>
<dbReference type="GO" id="GO:0005829">
    <property type="term" value="C:cytosol"/>
    <property type="evidence" value="ECO:0007669"/>
    <property type="project" value="TreeGrafter"/>
</dbReference>
<dbReference type="FunFam" id="3.40.50.720:FF:000080">
    <property type="entry name" value="Thiazole biosynthesis adenylyltransferase ThiF"/>
    <property type="match status" value="1"/>
</dbReference>
<evidence type="ECO:0000313" key="4">
    <source>
        <dbReference type="Proteomes" id="UP000074108"/>
    </source>
</evidence>
<dbReference type="AlphaFoldDB" id="A0A147K9G3"/>
<comment type="caution">
    <text evidence="3">The sequence shown here is derived from an EMBL/GenBank/DDBJ whole genome shotgun (WGS) entry which is preliminary data.</text>
</comment>
<dbReference type="Pfam" id="PF00899">
    <property type="entry name" value="ThiF"/>
    <property type="match status" value="1"/>
</dbReference>
<dbReference type="InterPro" id="IPR000594">
    <property type="entry name" value="ThiF_NAD_FAD-bd"/>
</dbReference>
<dbReference type="EMBL" id="LDYG01000025">
    <property type="protein sequence ID" value="KUP06921.1"/>
    <property type="molecule type" value="Genomic_DNA"/>
</dbReference>
<dbReference type="Gene3D" id="3.40.50.720">
    <property type="entry name" value="NAD(P)-binding Rossmann-like Domain"/>
    <property type="match status" value="1"/>
</dbReference>
<dbReference type="InterPro" id="IPR045886">
    <property type="entry name" value="ThiF/MoeB/HesA"/>
</dbReference>
<protein>
    <recommendedName>
        <fullName evidence="2">THIF-type NAD/FAD binding fold domain-containing protein</fullName>
    </recommendedName>
</protein>
<feature type="domain" description="THIF-type NAD/FAD binding fold" evidence="2">
    <location>
        <begin position="4"/>
        <end position="243"/>
    </location>
</feature>
<evidence type="ECO:0000313" key="3">
    <source>
        <dbReference type="EMBL" id="KUP06921.1"/>
    </source>
</evidence>
<dbReference type="CDD" id="cd00757">
    <property type="entry name" value="ThiF_MoeB_HesA_family"/>
    <property type="match status" value="1"/>
</dbReference>
<dbReference type="RefSeq" id="WP_059350854.1">
    <property type="nucleotide sequence ID" value="NZ_LDYG01000025.1"/>
</dbReference>
<proteinExistence type="inferred from homology"/>
<dbReference type="GO" id="GO:0004792">
    <property type="term" value="F:thiosulfate-cyanide sulfurtransferase activity"/>
    <property type="evidence" value="ECO:0007669"/>
    <property type="project" value="TreeGrafter"/>
</dbReference>
<comment type="similarity">
    <text evidence="1">Belongs to the HesA/MoeB/ThiF family.</text>
</comment>
<dbReference type="PANTHER" id="PTHR10953">
    <property type="entry name" value="UBIQUITIN-ACTIVATING ENZYME E1"/>
    <property type="match status" value="1"/>
</dbReference>
<dbReference type="GO" id="GO:0008641">
    <property type="term" value="F:ubiquitin-like modifier activating enzyme activity"/>
    <property type="evidence" value="ECO:0007669"/>
    <property type="project" value="InterPro"/>
</dbReference>
<dbReference type="Proteomes" id="UP000074108">
    <property type="component" value="Unassembled WGS sequence"/>
</dbReference>
<organism evidence="3 4">
    <name type="scientific">Bacillus coahuilensis p1.1.43</name>
    <dbReference type="NCBI Taxonomy" id="1150625"/>
    <lineage>
        <taxon>Bacteria</taxon>
        <taxon>Bacillati</taxon>
        <taxon>Bacillota</taxon>
        <taxon>Bacilli</taxon>
        <taxon>Bacillales</taxon>
        <taxon>Bacillaceae</taxon>
        <taxon>Bacillus</taxon>
    </lineage>
</organism>
<evidence type="ECO:0000259" key="2">
    <source>
        <dbReference type="Pfam" id="PF00899"/>
    </source>
</evidence>
<gene>
    <name evidence="3" type="ORF">Q75_06855</name>
</gene>
<dbReference type="PATRIC" id="fig|1150625.3.peg.1437"/>
<evidence type="ECO:0000256" key="1">
    <source>
        <dbReference type="ARBA" id="ARBA00009919"/>
    </source>
</evidence>
<dbReference type="STRING" id="1150625.Q75_06855"/>
<keyword evidence="4" id="KW-1185">Reference proteome</keyword>
<dbReference type="PANTHER" id="PTHR10953:SF102">
    <property type="entry name" value="ADENYLYLTRANSFERASE AND SULFURTRANSFERASE MOCS3"/>
    <property type="match status" value="1"/>
</dbReference>
<reference evidence="3 4" key="1">
    <citation type="journal article" date="2016" name="Front. Microbiol.">
        <title>Microevolution Analysis of Bacillus coahuilensis Unveils Differences in Phosphorus Acquisition Strategies and Their Regulation.</title>
        <authorList>
            <person name="Gomez-Lunar Z."/>
            <person name="Hernandez-Gonzalez I."/>
            <person name="Rodriguez-Torres M.D."/>
            <person name="Souza V."/>
            <person name="Olmedo-Alvarez G."/>
        </authorList>
    </citation>
    <scope>NUCLEOTIDE SEQUENCE [LARGE SCALE GENOMIC DNA]</scope>
    <source>
        <strain evidence="4">p1.1.43</strain>
    </source>
</reference>
<name>A0A147K9G3_9BACI</name>
<dbReference type="GO" id="GO:0008146">
    <property type="term" value="F:sulfotransferase activity"/>
    <property type="evidence" value="ECO:0007669"/>
    <property type="project" value="TreeGrafter"/>
</dbReference>
<dbReference type="InterPro" id="IPR035985">
    <property type="entry name" value="Ubiquitin-activating_enz"/>
</dbReference>
<dbReference type="OrthoDB" id="9804286at2"/>
<dbReference type="GO" id="GO:0016779">
    <property type="term" value="F:nucleotidyltransferase activity"/>
    <property type="evidence" value="ECO:0007669"/>
    <property type="project" value="TreeGrafter"/>
</dbReference>
<accession>A0A147K9G3</accession>